<accession>A0A914BVZ0</accession>
<proteinExistence type="predicted"/>
<name>A0A914BVZ0_9BILA</name>
<sequence>MYADDLAYVKPKGRRNVHLDMAQRSQKYKPIFLALNAKKSKWMLLSPGTKTPNIILAIDGAEIEKIDTVDLDRKIVLQRTCHKNCQEM</sequence>
<protein>
    <submittedName>
        <fullName evidence="2">Reverse transcriptase domain-containing protein</fullName>
    </submittedName>
</protein>
<organism evidence="1 2">
    <name type="scientific">Acrobeloides nanus</name>
    <dbReference type="NCBI Taxonomy" id="290746"/>
    <lineage>
        <taxon>Eukaryota</taxon>
        <taxon>Metazoa</taxon>
        <taxon>Ecdysozoa</taxon>
        <taxon>Nematoda</taxon>
        <taxon>Chromadorea</taxon>
        <taxon>Rhabditida</taxon>
        <taxon>Tylenchina</taxon>
        <taxon>Cephalobomorpha</taxon>
        <taxon>Cephaloboidea</taxon>
        <taxon>Cephalobidae</taxon>
        <taxon>Acrobeloides</taxon>
    </lineage>
</organism>
<evidence type="ECO:0000313" key="1">
    <source>
        <dbReference type="Proteomes" id="UP000887540"/>
    </source>
</evidence>
<dbReference type="WBParaSite" id="ACRNAN_Path_1112.g4297.t1">
    <property type="protein sequence ID" value="ACRNAN_Path_1112.g4297.t1"/>
    <property type="gene ID" value="ACRNAN_Path_1112.g4297"/>
</dbReference>
<dbReference type="Proteomes" id="UP000887540">
    <property type="component" value="Unplaced"/>
</dbReference>
<evidence type="ECO:0000313" key="2">
    <source>
        <dbReference type="WBParaSite" id="ACRNAN_Path_1112.g4297.t1"/>
    </source>
</evidence>
<keyword evidence="1" id="KW-1185">Reference proteome</keyword>
<reference evidence="2" key="1">
    <citation type="submission" date="2022-11" db="UniProtKB">
        <authorList>
            <consortium name="WormBaseParasite"/>
        </authorList>
    </citation>
    <scope>IDENTIFICATION</scope>
</reference>
<dbReference type="AlphaFoldDB" id="A0A914BVZ0"/>